<keyword evidence="2" id="KW-1185">Reference proteome</keyword>
<organism evidence="1 2">
    <name type="scientific">Streptomonospora algeriensis</name>
    <dbReference type="NCBI Taxonomy" id="995084"/>
    <lineage>
        <taxon>Bacteria</taxon>
        <taxon>Bacillati</taxon>
        <taxon>Actinomycetota</taxon>
        <taxon>Actinomycetes</taxon>
        <taxon>Streptosporangiales</taxon>
        <taxon>Nocardiopsidaceae</taxon>
        <taxon>Streptomonospora</taxon>
    </lineage>
</organism>
<gene>
    <name evidence="1" type="ORF">ACFQZU_10335</name>
</gene>
<evidence type="ECO:0000313" key="1">
    <source>
        <dbReference type="EMBL" id="MFD0801712.1"/>
    </source>
</evidence>
<comment type="caution">
    <text evidence="1">The sequence shown here is derived from an EMBL/GenBank/DDBJ whole genome shotgun (WGS) entry which is preliminary data.</text>
</comment>
<dbReference type="Proteomes" id="UP001596956">
    <property type="component" value="Unassembled WGS sequence"/>
</dbReference>
<accession>A0ABW3BEE2</accession>
<dbReference type="EMBL" id="JBHTHR010000280">
    <property type="protein sequence ID" value="MFD0801712.1"/>
    <property type="molecule type" value="Genomic_DNA"/>
</dbReference>
<feature type="non-terminal residue" evidence="1">
    <location>
        <position position="73"/>
    </location>
</feature>
<dbReference type="PANTHER" id="PTHR30528">
    <property type="entry name" value="CYTOPLASMIC PROTEIN"/>
    <property type="match status" value="1"/>
</dbReference>
<name>A0ABW3BEE2_9ACTN</name>
<dbReference type="PANTHER" id="PTHR30528:SF0">
    <property type="entry name" value="CYTOPLASMIC PROTEIN"/>
    <property type="match status" value="1"/>
</dbReference>
<reference evidence="2" key="1">
    <citation type="journal article" date="2019" name="Int. J. Syst. Evol. Microbiol.">
        <title>The Global Catalogue of Microorganisms (GCM) 10K type strain sequencing project: providing services to taxonomists for standard genome sequencing and annotation.</title>
        <authorList>
            <consortium name="The Broad Institute Genomics Platform"/>
            <consortium name="The Broad Institute Genome Sequencing Center for Infectious Disease"/>
            <person name="Wu L."/>
            <person name="Ma J."/>
        </authorList>
    </citation>
    <scope>NUCLEOTIDE SEQUENCE [LARGE SCALE GENOMIC DNA]</scope>
    <source>
        <strain evidence="2">CCUG 63369</strain>
    </source>
</reference>
<sequence>MYESTPPHPRRDSALSAAQARRVALAAQGFADPRPAGVPTARHLQRVIDRVGAIQIDSVNVLARSQYLPVFAR</sequence>
<proteinExistence type="predicted"/>
<protein>
    <submittedName>
        <fullName evidence="1">Winged helix-turn-helix domain-containing protein</fullName>
    </submittedName>
</protein>
<evidence type="ECO:0000313" key="2">
    <source>
        <dbReference type="Proteomes" id="UP001596956"/>
    </source>
</evidence>